<protein>
    <submittedName>
        <fullName evidence="2">SDR family oxidoreductase</fullName>
    </submittedName>
</protein>
<dbReference type="EMBL" id="JACAPU010000056">
    <property type="protein sequence ID" value="NWB51192.1"/>
    <property type="molecule type" value="Genomic_DNA"/>
</dbReference>
<comment type="caution">
    <text evidence="2">The sequence shown here is derived from an EMBL/GenBank/DDBJ whole genome shotgun (WGS) entry which is preliminary data.</text>
</comment>
<evidence type="ECO:0000313" key="2">
    <source>
        <dbReference type="EMBL" id="NWB51192.1"/>
    </source>
</evidence>
<dbReference type="PANTHER" id="PTHR43245:SF51">
    <property type="entry name" value="SHORT CHAIN DEHYDROGENASE_REDUCTASE FAMILY 42E, MEMBER 2"/>
    <property type="match status" value="1"/>
</dbReference>
<dbReference type="AlphaFoldDB" id="A0A7Y8BPG9"/>
<dbReference type="InterPro" id="IPR050177">
    <property type="entry name" value="Lipid_A_modif_metabolic_enz"/>
</dbReference>
<dbReference type="InterPro" id="IPR036291">
    <property type="entry name" value="NAD(P)-bd_dom_sf"/>
</dbReference>
<evidence type="ECO:0000259" key="1">
    <source>
        <dbReference type="Pfam" id="PF01370"/>
    </source>
</evidence>
<name>A0A7Y8BPG9_9PSED</name>
<accession>A0A7Y8BPG9</accession>
<evidence type="ECO:0000313" key="3">
    <source>
        <dbReference type="Proteomes" id="UP000582981"/>
    </source>
</evidence>
<dbReference type="InterPro" id="IPR001509">
    <property type="entry name" value="Epimerase_deHydtase"/>
</dbReference>
<dbReference type="CDD" id="cd08946">
    <property type="entry name" value="SDR_e"/>
    <property type="match status" value="1"/>
</dbReference>
<dbReference type="PANTHER" id="PTHR43245">
    <property type="entry name" value="BIFUNCTIONAL POLYMYXIN RESISTANCE PROTEIN ARNA"/>
    <property type="match status" value="1"/>
</dbReference>
<organism evidence="2 3">
    <name type="scientific">Pseudomonas gingeri</name>
    <dbReference type="NCBI Taxonomy" id="117681"/>
    <lineage>
        <taxon>Bacteria</taxon>
        <taxon>Pseudomonadati</taxon>
        <taxon>Pseudomonadota</taxon>
        <taxon>Gammaproteobacteria</taxon>
        <taxon>Pseudomonadales</taxon>
        <taxon>Pseudomonadaceae</taxon>
        <taxon>Pseudomonas</taxon>
    </lineage>
</organism>
<reference evidence="2 3" key="1">
    <citation type="submission" date="2020-04" db="EMBL/GenBank/DDBJ databases">
        <title>Molecular characterization of pseudomonads from Agaricus bisporus reveal novel blotch 2 pathogens in Western Europe.</title>
        <authorList>
            <person name="Taparia T."/>
            <person name="Krijger M."/>
            <person name="Haynes E."/>
            <person name="Elpinstone J.G."/>
            <person name="Noble R."/>
            <person name="Van Der Wolf J."/>
        </authorList>
    </citation>
    <scope>NUCLEOTIDE SEQUENCE [LARGE SCALE GENOMIC DNA]</scope>
    <source>
        <strain evidence="2 3">F1001</strain>
    </source>
</reference>
<dbReference type="SUPFAM" id="SSF51735">
    <property type="entry name" value="NAD(P)-binding Rossmann-fold domains"/>
    <property type="match status" value="1"/>
</dbReference>
<gene>
    <name evidence="2" type="ORF">HX829_32445</name>
</gene>
<dbReference type="Proteomes" id="UP000582981">
    <property type="component" value="Unassembled WGS sequence"/>
</dbReference>
<dbReference type="Pfam" id="PF01370">
    <property type="entry name" value="Epimerase"/>
    <property type="match status" value="1"/>
</dbReference>
<dbReference type="Gene3D" id="3.40.50.720">
    <property type="entry name" value="NAD(P)-binding Rossmann-like Domain"/>
    <property type="match status" value="1"/>
</dbReference>
<proteinExistence type="predicted"/>
<feature type="domain" description="NAD-dependent epimerase/dehydratase" evidence="1">
    <location>
        <begin position="84"/>
        <end position="201"/>
    </location>
</feature>
<sequence length="294" mass="33118">MWSPFLNRKKAHKVRIAILGGASFLGERLIPLLLQSGFEVTSFTRDSSRLSSSAMTWRHIDDWPRLEFDVCVCLAPIWALPEYLERLARSKVKRIVALSSTSRYTKCESPDLAERALADRLAESESLLEHWARDLGVEWVVLRPTLIYGLGRDKNISEVARFTRRFGFFPLAGGGTGLRQPIHADDLAQVCLRALTAPAVVSGGYNLSGGEVLSYRAMVIRIFEAQRRPVRIVSIPVVFLRLAISMARCLPRYRHLSAAMASRMVEDLVFDHSEAQCQFGFLPRPFELSDTDLP</sequence>